<comment type="caution">
    <text evidence="2">The sequence shown here is derived from an EMBL/GenBank/DDBJ whole genome shotgun (WGS) entry which is preliminary data.</text>
</comment>
<dbReference type="OrthoDB" id="10594037at2759"/>
<feature type="compositionally biased region" description="Basic and acidic residues" evidence="1">
    <location>
        <begin position="347"/>
        <end position="363"/>
    </location>
</feature>
<dbReference type="EMBL" id="SIDB01000010">
    <property type="protein sequence ID" value="KAI3426928.1"/>
    <property type="molecule type" value="Genomic_DNA"/>
</dbReference>
<feature type="compositionally biased region" description="Low complexity" evidence="1">
    <location>
        <begin position="135"/>
        <end position="156"/>
    </location>
</feature>
<feature type="compositionally biased region" description="Basic and acidic residues" evidence="1">
    <location>
        <begin position="36"/>
        <end position="48"/>
    </location>
</feature>
<gene>
    <name evidence="2" type="ORF">D9Q98_006872</name>
</gene>
<accession>A0A9D4TJ16</accession>
<evidence type="ECO:0000313" key="2">
    <source>
        <dbReference type="EMBL" id="KAI3426928.1"/>
    </source>
</evidence>
<sequence length="409" mass="42139">MGAISFSLSQGSVPAASLRHRSCQRPARPSTIIRSLADEKQQLKKATEEIQQQQPSAADPGGELGRLDPLSAPPSDAAPHSSSPDPAPAASSDDASQPKPPLKKAIEEIQEQQPSAAEPGGEMGRLDPLGPPPAGSSTDASAGSPPSASPTASRPAEVGLEDPELRSALLPALRFTRKRLVEAHKDASPAAIAAAAVAAGEACGALPPLDGSQRTAVQSFFARTAEALLGDQGGAQSQLDFEALGYSAGESDHGEEPAVLRMRPHLRETFEATINSHLVGGATPRHSSGPRDSIAQGGEVGNIALQSDTHGRAEARGNPAQSGTDRAERQAEACFEEIELSGLPHASESDLERQREWALHPENRANSAAMEGDAPAAGDGMQVVNDPDDWMLAGSSSGGSSSNAESSSD</sequence>
<proteinExistence type="predicted"/>
<name>A0A9D4TJ16_CHLVU</name>
<reference evidence="2" key="1">
    <citation type="journal article" date="2019" name="Plant J.">
        <title>Chlorella vulgaris genome assembly and annotation reveals the molecular basis for metabolic acclimation to high light conditions.</title>
        <authorList>
            <person name="Cecchin M."/>
            <person name="Marcolungo L."/>
            <person name="Rossato M."/>
            <person name="Girolomoni L."/>
            <person name="Cosentino E."/>
            <person name="Cuine S."/>
            <person name="Li-Beisson Y."/>
            <person name="Delledonne M."/>
            <person name="Ballottari M."/>
        </authorList>
    </citation>
    <scope>NUCLEOTIDE SEQUENCE</scope>
    <source>
        <strain evidence="2">211/11P</strain>
    </source>
</reference>
<feature type="compositionally biased region" description="Low complexity" evidence="1">
    <location>
        <begin position="394"/>
        <end position="409"/>
    </location>
</feature>
<protein>
    <submittedName>
        <fullName evidence="2">Uncharacterized protein</fullName>
    </submittedName>
</protein>
<feature type="compositionally biased region" description="Polar residues" evidence="1">
    <location>
        <begin position="1"/>
        <end position="12"/>
    </location>
</feature>
<organism evidence="2 3">
    <name type="scientific">Chlorella vulgaris</name>
    <name type="common">Green alga</name>
    <dbReference type="NCBI Taxonomy" id="3077"/>
    <lineage>
        <taxon>Eukaryota</taxon>
        <taxon>Viridiplantae</taxon>
        <taxon>Chlorophyta</taxon>
        <taxon>core chlorophytes</taxon>
        <taxon>Trebouxiophyceae</taxon>
        <taxon>Chlorellales</taxon>
        <taxon>Chlorellaceae</taxon>
        <taxon>Chlorella clade</taxon>
        <taxon>Chlorella</taxon>
    </lineage>
</organism>
<feature type="region of interest" description="Disordered" evidence="1">
    <location>
        <begin position="307"/>
        <end position="409"/>
    </location>
</feature>
<feature type="region of interest" description="Disordered" evidence="1">
    <location>
        <begin position="1"/>
        <end position="163"/>
    </location>
</feature>
<feature type="compositionally biased region" description="Low complexity" evidence="1">
    <location>
        <begin position="68"/>
        <end position="97"/>
    </location>
</feature>
<dbReference type="AlphaFoldDB" id="A0A9D4TJ16"/>
<reference evidence="2" key="2">
    <citation type="submission" date="2020-11" db="EMBL/GenBank/DDBJ databases">
        <authorList>
            <person name="Cecchin M."/>
            <person name="Marcolungo L."/>
            <person name="Rossato M."/>
            <person name="Girolomoni L."/>
            <person name="Cosentino E."/>
            <person name="Cuine S."/>
            <person name="Li-Beisson Y."/>
            <person name="Delledonne M."/>
            <person name="Ballottari M."/>
        </authorList>
    </citation>
    <scope>NUCLEOTIDE SEQUENCE</scope>
    <source>
        <strain evidence="2">211/11P</strain>
        <tissue evidence="2">Whole cell</tissue>
    </source>
</reference>
<keyword evidence="3" id="KW-1185">Reference proteome</keyword>
<dbReference type="Proteomes" id="UP001055712">
    <property type="component" value="Unassembled WGS sequence"/>
</dbReference>
<evidence type="ECO:0000256" key="1">
    <source>
        <dbReference type="SAM" id="MobiDB-lite"/>
    </source>
</evidence>
<evidence type="ECO:0000313" key="3">
    <source>
        <dbReference type="Proteomes" id="UP001055712"/>
    </source>
</evidence>